<sequence>MSTTAAITAITAVAVTVATATTARIVTLTDAVIVVVIVSMETGKTTRGLVPQGQISRSPQDPRHGIFEILDVMLRAPRRVRGAGVGPLGAARSSAPRVISTKVRVLDGRAPKSPTPRVGPAKARGVVDGPLGAARPSALGVGTAEAPGILGGPLAATLLAAGVGPAIRRERQVDAEHQHRLRERHAHAQLRAARDGALVVRAVLAELVALIVAGAVRADVAHAERGSIDDGGVAVGPATTGLQVWMPC</sequence>
<evidence type="ECO:0008006" key="4">
    <source>
        <dbReference type="Google" id="ProtNLM"/>
    </source>
</evidence>
<proteinExistence type="predicted"/>
<protein>
    <recommendedName>
        <fullName evidence="4">Secreted protein</fullName>
    </recommendedName>
</protein>
<keyword evidence="3" id="KW-1185">Reference proteome</keyword>
<dbReference type="RefSeq" id="XP_062779103.1">
    <property type="nucleotide sequence ID" value="XM_062923052.1"/>
</dbReference>
<evidence type="ECO:0000313" key="3">
    <source>
        <dbReference type="Proteomes" id="UP001322277"/>
    </source>
</evidence>
<dbReference type="EMBL" id="CP137308">
    <property type="protein sequence ID" value="WQF81879.1"/>
    <property type="molecule type" value="Genomic_DNA"/>
</dbReference>
<name>A0AAX4IG39_9PEZI</name>
<reference evidence="3" key="1">
    <citation type="journal article" date="2023" name="bioRxiv">
        <title>Complete genome of the Medicago anthracnose fungus, Colletotrichum destructivum, reveals a mini-chromosome-like region within a core chromosome.</title>
        <authorList>
            <person name="Lapalu N."/>
            <person name="Simon A."/>
            <person name="Lu A."/>
            <person name="Plaumann P.-L."/>
            <person name="Amselem J."/>
            <person name="Pigne S."/>
            <person name="Auger A."/>
            <person name="Koch C."/>
            <person name="Dallery J.-F."/>
            <person name="O'Connell R.J."/>
        </authorList>
    </citation>
    <scope>NUCLEOTIDE SEQUENCE [LARGE SCALE GENOMIC DNA]</scope>
    <source>
        <strain evidence="3">CBS 520.97</strain>
    </source>
</reference>
<dbReference type="Proteomes" id="UP001322277">
    <property type="component" value="Chromosome 4"/>
</dbReference>
<dbReference type="AlphaFoldDB" id="A0AAX4IG39"/>
<evidence type="ECO:0000313" key="2">
    <source>
        <dbReference type="EMBL" id="WQF81879.1"/>
    </source>
</evidence>
<gene>
    <name evidence="2" type="ORF">CDEST_06893</name>
</gene>
<dbReference type="KEGG" id="cdet:87943396"/>
<feature type="region of interest" description="Disordered" evidence="1">
    <location>
        <begin position="108"/>
        <end position="129"/>
    </location>
</feature>
<organism evidence="2 3">
    <name type="scientific">Colletotrichum destructivum</name>
    <dbReference type="NCBI Taxonomy" id="34406"/>
    <lineage>
        <taxon>Eukaryota</taxon>
        <taxon>Fungi</taxon>
        <taxon>Dikarya</taxon>
        <taxon>Ascomycota</taxon>
        <taxon>Pezizomycotina</taxon>
        <taxon>Sordariomycetes</taxon>
        <taxon>Hypocreomycetidae</taxon>
        <taxon>Glomerellales</taxon>
        <taxon>Glomerellaceae</taxon>
        <taxon>Colletotrichum</taxon>
        <taxon>Colletotrichum destructivum species complex</taxon>
    </lineage>
</organism>
<evidence type="ECO:0000256" key="1">
    <source>
        <dbReference type="SAM" id="MobiDB-lite"/>
    </source>
</evidence>
<accession>A0AAX4IG39</accession>
<dbReference type="GeneID" id="87943396"/>